<organism evidence="1 2">
    <name type="scientific">Roseomonas fluvialis</name>
    <dbReference type="NCBI Taxonomy" id="1750527"/>
    <lineage>
        <taxon>Bacteria</taxon>
        <taxon>Pseudomonadati</taxon>
        <taxon>Pseudomonadota</taxon>
        <taxon>Alphaproteobacteria</taxon>
        <taxon>Acetobacterales</taxon>
        <taxon>Roseomonadaceae</taxon>
        <taxon>Roseomonas</taxon>
    </lineage>
</organism>
<accession>A0ABN6P579</accession>
<dbReference type="EMBL" id="AP025637">
    <property type="protein sequence ID" value="BDG73822.1"/>
    <property type="molecule type" value="Genomic_DNA"/>
</dbReference>
<evidence type="ECO:0000313" key="2">
    <source>
        <dbReference type="Proteomes" id="UP000831327"/>
    </source>
</evidence>
<reference evidence="1 2" key="1">
    <citation type="journal article" date="2016" name="Microbes Environ.">
        <title>Phylogenetically diverse aerobic anoxygenic phototrophic bacteria isolated from epilithic biofilms in Tama river, Japan.</title>
        <authorList>
            <person name="Hirose S."/>
            <person name="Matsuura K."/>
            <person name="Haruta S."/>
        </authorList>
    </citation>
    <scope>NUCLEOTIDE SEQUENCE [LARGE SCALE GENOMIC DNA]</scope>
    <source>
        <strain evidence="1 2">S08</strain>
    </source>
</reference>
<gene>
    <name evidence="1" type="ORF">Rmf_37510</name>
</gene>
<sequence>MFETSDQPGPGSGVPRGHAFLKELAEELRRIATGEKTCGEGLVWMIAVLTAQHPDLDHAMAVQRLIAALLVESGPMIWQHVRDGAGGFS</sequence>
<proteinExistence type="predicted"/>
<keyword evidence="2" id="KW-1185">Reference proteome</keyword>
<name>A0ABN6P579_9PROT</name>
<dbReference type="Proteomes" id="UP000831327">
    <property type="component" value="Chromosome"/>
</dbReference>
<dbReference type="RefSeq" id="WP_244408029.1">
    <property type="nucleotide sequence ID" value="NZ_AP025637.1"/>
</dbReference>
<protein>
    <submittedName>
        <fullName evidence="1">Uncharacterized protein</fullName>
    </submittedName>
</protein>
<evidence type="ECO:0000313" key="1">
    <source>
        <dbReference type="EMBL" id="BDG73822.1"/>
    </source>
</evidence>